<evidence type="ECO:0000259" key="3">
    <source>
        <dbReference type="Pfam" id="PF23517"/>
    </source>
</evidence>
<protein>
    <submittedName>
        <fullName evidence="4">Transcription elongation regulator 1 like</fullName>
    </submittedName>
</protein>
<gene>
    <name evidence="4" type="ORF">HJG63_018985</name>
</gene>
<feature type="compositionally biased region" description="Basic and acidic residues" evidence="2">
    <location>
        <begin position="27"/>
        <end position="45"/>
    </location>
</feature>
<dbReference type="Gene3D" id="2.20.70.10">
    <property type="match status" value="1"/>
</dbReference>
<dbReference type="FunFam" id="2.20.70.10:FF:000049">
    <property type="entry name" value="Transcription elongation regulator 1-like"/>
    <property type="match status" value="1"/>
</dbReference>
<accession>A0A7J8GIC2</accession>
<evidence type="ECO:0000256" key="2">
    <source>
        <dbReference type="SAM" id="MobiDB-lite"/>
    </source>
</evidence>
<dbReference type="AlphaFoldDB" id="A0A7J8GIC2"/>
<keyword evidence="5" id="KW-1185">Reference proteome</keyword>
<dbReference type="InterPro" id="IPR001202">
    <property type="entry name" value="WW_dom"/>
</dbReference>
<organism evidence="4 5">
    <name type="scientific">Rousettus aegyptiacus</name>
    <name type="common">Egyptian fruit bat</name>
    <name type="synonym">Pteropus aegyptiacus</name>
    <dbReference type="NCBI Taxonomy" id="9407"/>
    <lineage>
        <taxon>Eukaryota</taxon>
        <taxon>Metazoa</taxon>
        <taxon>Chordata</taxon>
        <taxon>Craniata</taxon>
        <taxon>Vertebrata</taxon>
        <taxon>Euteleostomi</taxon>
        <taxon>Mammalia</taxon>
        <taxon>Eutheria</taxon>
        <taxon>Laurasiatheria</taxon>
        <taxon>Chiroptera</taxon>
        <taxon>Yinpterochiroptera</taxon>
        <taxon>Pteropodoidea</taxon>
        <taxon>Pteropodidae</taxon>
        <taxon>Rousettinae</taxon>
        <taxon>Rousettus</taxon>
    </lineage>
</organism>
<dbReference type="EMBL" id="JACASE010000006">
    <property type="protein sequence ID" value="KAF6459262.1"/>
    <property type="molecule type" value="Genomic_DNA"/>
</dbReference>
<evidence type="ECO:0000256" key="1">
    <source>
        <dbReference type="ARBA" id="ARBA00022737"/>
    </source>
</evidence>
<reference evidence="4 5" key="1">
    <citation type="journal article" date="2020" name="Nature">
        <title>Six reference-quality genomes reveal evolution of bat adaptations.</title>
        <authorList>
            <person name="Jebb D."/>
            <person name="Huang Z."/>
            <person name="Pippel M."/>
            <person name="Hughes G.M."/>
            <person name="Lavrichenko K."/>
            <person name="Devanna P."/>
            <person name="Winkler S."/>
            <person name="Jermiin L.S."/>
            <person name="Skirmuntt E.C."/>
            <person name="Katzourakis A."/>
            <person name="Burkitt-Gray L."/>
            <person name="Ray D.A."/>
            <person name="Sullivan K.A.M."/>
            <person name="Roscito J.G."/>
            <person name="Kirilenko B.M."/>
            <person name="Davalos L.M."/>
            <person name="Corthals A.P."/>
            <person name="Power M.L."/>
            <person name="Jones G."/>
            <person name="Ransome R.D."/>
            <person name="Dechmann D.K.N."/>
            <person name="Locatelli A.G."/>
            <person name="Puechmaille S.J."/>
            <person name="Fedrigo O."/>
            <person name="Jarvis E.D."/>
            <person name="Hiller M."/>
            <person name="Vernes S.C."/>
            <person name="Myers E.W."/>
            <person name="Teeling E.C."/>
        </authorList>
    </citation>
    <scope>NUCLEOTIDE SEQUENCE [LARGE SCALE GENOMIC DNA]</scope>
    <source>
        <strain evidence="4">MRouAeg1</strain>
        <tissue evidence="4">Muscle</tissue>
    </source>
</reference>
<feature type="region of interest" description="Disordered" evidence="2">
    <location>
        <begin position="27"/>
        <end position="85"/>
    </location>
</feature>
<dbReference type="SUPFAM" id="SSF51045">
    <property type="entry name" value="WW domain"/>
    <property type="match status" value="1"/>
</dbReference>
<keyword evidence="1" id="KW-0677">Repeat</keyword>
<dbReference type="PANTHER" id="PTHR15377">
    <property type="entry name" value="TRANSCRIPTION ELONGATION REGULATOR 1"/>
    <property type="match status" value="1"/>
</dbReference>
<dbReference type="GO" id="GO:0005634">
    <property type="term" value="C:nucleus"/>
    <property type="evidence" value="ECO:0007669"/>
    <property type="project" value="TreeGrafter"/>
</dbReference>
<feature type="domain" description="Transcription elongation regulator 1-like third WW" evidence="3">
    <location>
        <begin position="2"/>
        <end position="42"/>
    </location>
</feature>
<dbReference type="Proteomes" id="UP000593571">
    <property type="component" value="Unassembled WGS sequence"/>
</dbReference>
<evidence type="ECO:0000313" key="4">
    <source>
        <dbReference type="EMBL" id="KAF6459262.1"/>
    </source>
</evidence>
<dbReference type="CDD" id="cd00201">
    <property type="entry name" value="WW"/>
    <property type="match status" value="1"/>
</dbReference>
<dbReference type="PANTHER" id="PTHR15377:SF5">
    <property type="entry name" value="TRANSCRIPTION ELONGATION REGULATOR 1-LIKE PROTEIN"/>
    <property type="match status" value="1"/>
</dbReference>
<dbReference type="InterPro" id="IPR057565">
    <property type="entry name" value="WW_TCRG1_3rd"/>
</dbReference>
<name>A0A7J8GIC2_ROUAE</name>
<dbReference type="InterPro" id="IPR036020">
    <property type="entry name" value="WW_dom_sf"/>
</dbReference>
<dbReference type="GO" id="GO:0070063">
    <property type="term" value="F:RNA polymerase binding"/>
    <property type="evidence" value="ECO:0007669"/>
    <property type="project" value="InterPro"/>
</dbReference>
<dbReference type="GO" id="GO:0003712">
    <property type="term" value="F:transcription coregulator activity"/>
    <property type="evidence" value="ECO:0007669"/>
    <property type="project" value="TreeGrafter"/>
</dbReference>
<sequence>MKRCVVWTGDDRVFFFNPTTQLSVWEKPEDLERRGDLGRIIDDPPHKRKLAASAADHSDVSSSEDGREDPNVKTKRNRARHSVLLPGTCRQQRPVRRQGQAGQKVILRQGPGRAGVQGLCLQADAVSPHRAVLLVP</sequence>
<dbReference type="Pfam" id="PF23517">
    <property type="entry name" value="WW_TCERG1"/>
    <property type="match status" value="1"/>
</dbReference>
<feature type="compositionally biased region" description="Basic and acidic residues" evidence="2">
    <location>
        <begin position="56"/>
        <end position="72"/>
    </location>
</feature>
<comment type="caution">
    <text evidence="4">The sequence shown here is derived from an EMBL/GenBank/DDBJ whole genome shotgun (WGS) entry which is preliminary data.</text>
</comment>
<dbReference type="InterPro" id="IPR045148">
    <property type="entry name" value="TCRG1-like"/>
</dbReference>
<evidence type="ECO:0000313" key="5">
    <source>
        <dbReference type="Proteomes" id="UP000593571"/>
    </source>
</evidence>
<proteinExistence type="predicted"/>